<dbReference type="EMBL" id="AHHD01000306">
    <property type="protein sequence ID" value="EKG15304.1"/>
    <property type="molecule type" value="Genomic_DNA"/>
</dbReference>
<dbReference type="InParanoid" id="K2RYM5"/>
<name>K2RYM5_MACPH</name>
<dbReference type="HOGENOM" id="CLU_2223751_0_0_1"/>
<sequence length="106" mass="12508">MDEASKDEPSNPIDLWSDDRYFHLSSELQHFIREELENVEDRNKQDLSTAVSTINLWQRWHQRTEEKANISEKQGVTTIISVQLLEAIFGAQVAQYVDRRYNEARK</sequence>
<accession>K2RYM5</accession>
<dbReference type="VEuPathDB" id="FungiDB:MPH_07493"/>
<organism evidence="1 2">
    <name type="scientific">Macrophomina phaseolina (strain MS6)</name>
    <name type="common">Charcoal rot fungus</name>
    <dbReference type="NCBI Taxonomy" id="1126212"/>
    <lineage>
        <taxon>Eukaryota</taxon>
        <taxon>Fungi</taxon>
        <taxon>Dikarya</taxon>
        <taxon>Ascomycota</taxon>
        <taxon>Pezizomycotina</taxon>
        <taxon>Dothideomycetes</taxon>
        <taxon>Dothideomycetes incertae sedis</taxon>
        <taxon>Botryosphaeriales</taxon>
        <taxon>Botryosphaeriaceae</taxon>
        <taxon>Macrophomina</taxon>
    </lineage>
</organism>
<reference evidence="1 2" key="1">
    <citation type="journal article" date="2012" name="BMC Genomics">
        <title>Tools to kill: Genome of one of the most destructive plant pathogenic fungi Macrophomina phaseolina.</title>
        <authorList>
            <person name="Islam M.S."/>
            <person name="Haque M.S."/>
            <person name="Islam M.M."/>
            <person name="Emdad E.M."/>
            <person name="Halim A."/>
            <person name="Hossen Q.M.M."/>
            <person name="Hossain M.Z."/>
            <person name="Ahmed B."/>
            <person name="Rahim S."/>
            <person name="Rahman M.S."/>
            <person name="Alam M.M."/>
            <person name="Hou S."/>
            <person name="Wan X."/>
            <person name="Saito J.A."/>
            <person name="Alam M."/>
        </authorList>
    </citation>
    <scope>NUCLEOTIDE SEQUENCE [LARGE SCALE GENOMIC DNA]</scope>
    <source>
        <strain evidence="1 2">MS6</strain>
    </source>
</reference>
<evidence type="ECO:0000313" key="1">
    <source>
        <dbReference type="EMBL" id="EKG15304.1"/>
    </source>
</evidence>
<dbReference type="AlphaFoldDB" id="K2RYM5"/>
<gene>
    <name evidence="1" type="ORF">MPH_07493</name>
</gene>
<evidence type="ECO:0000313" key="2">
    <source>
        <dbReference type="Proteomes" id="UP000007129"/>
    </source>
</evidence>
<proteinExistence type="predicted"/>
<comment type="caution">
    <text evidence="1">The sequence shown here is derived from an EMBL/GenBank/DDBJ whole genome shotgun (WGS) entry which is preliminary data.</text>
</comment>
<dbReference type="Proteomes" id="UP000007129">
    <property type="component" value="Unassembled WGS sequence"/>
</dbReference>
<protein>
    <submittedName>
        <fullName evidence="1">Uncharacterized protein</fullName>
    </submittedName>
</protein>